<dbReference type="GO" id="GO:0000150">
    <property type="term" value="F:DNA strand exchange activity"/>
    <property type="evidence" value="ECO:0007669"/>
    <property type="project" value="InterPro"/>
</dbReference>
<dbReference type="GO" id="GO:0003677">
    <property type="term" value="F:DNA binding"/>
    <property type="evidence" value="ECO:0007669"/>
    <property type="project" value="InterPro"/>
</dbReference>
<comment type="caution">
    <text evidence="2">The sequence shown here is derived from an EMBL/GenBank/DDBJ whole genome shotgun (WGS) entry which is preliminary data.</text>
</comment>
<dbReference type="AlphaFoldDB" id="A0A554LPN3"/>
<evidence type="ECO:0000313" key="3">
    <source>
        <dbReference type="Proteomes" id="UP000316495"/>
    </source>
</evidence>
<name>A0A554LPN3_9BACT</name>
<dbReference type="Proteomes" id="UP000316495">
    <property type="component" value="Unassembled WGS sequence"/>
</dbReference>
<reference evidence="2 3" key="1">
    <citation type="submission" date="2017-07" db="EMBL/GenBank/DDBJ databases">
        <title>Mechanisms for carbon and nitrogen cycling indicate functional differentiation within the Candidate Phyla Radiation.</title>
        <authorList>
            <person name="Danczak R.E."/>
            <person name="Johnston M.D."/>
            <person name="Kenah C."/>
            <person name="Slattery M."/>
            <person name="Wrighton K.C."/>
            <person name="Wilkins M.J."/>
        </authorList>
    </citation>
    <scope>NUCLEOTIDE SEQUENCE [LARGE SCALE GENOMIC DNA]</scope>
    <source>
        <strain evidence="2">Athens1014_28</strain>
    </source>
</reference>
<dbReference type="Gene3D" id="3.40.50.1390">
    <property type="entry name" value="Resolvase, N-terminal catalytic domain"/>
    <property type="match status" value="1"/>
</dbReference>
<evidence type="ECO:0000313" key="2">
    <source>
        <dbReference type="EMBL" id="TSC94589.1"/>
    </source>
</evidence>
<organism evidence="2 3">
    <name type="scientific">Candidatus Berkelbacteria bacterium Athens1014_28</name>
    <dbReference type="NCBI Taxonomy" id="2017145"/>
    <lineage>
        <taxon>Bacteria</taxon>
        <taxon>Candidatus Berkelbacteria</taxon>
    </lineage>
</organism>
<accession>A0A554LPN3</accession>
<gene>
    <name evidence="2" type="ORF">Athens101428_219</name>
</gene>
<protein>
    <submittedName>
        <fullName evidence="2">Recombinase</fullName>
    </submittedName>
</protein>
<sequence>MKYIVYARKSTEEDDRQVLSIEAQFVELKEFAAKEKLEIVASFQEAKTAKEPG</sequence>
<feature type="domain" description="Resolvase/invertase-type recombinase catalytic" evidence="1">
    <location>
        <begin position="4"/>
        <end position="49"/>
    </location>
</feature>
<dbReference type="SUPFAM" id="SSF53041">
    <property type="entry name" value="Resolvase-like"/>
    <property type="match status" value="1"/>
</dbReference>
<dbReference type="EMBL" id="VMGN01000009">
    <property type="protein sequence ID" value="TSC94589.1"/>
    <property type="molecule type" value="Genomic_DNA"/>
</dbReference>
<feature type="non-terminal residue" evidence="2">
    <location>
        <position position="53"/>
    </location>
</feature>
<dbReference type="InterPro" id="IPR036162">
    <property type="entry name" value="Resolvase-like_N_sf"/>
</dbReference>
<dbReference type="Pfam" id="PF00239">
    <property type="entry name" value="Resolvase"/>
    <property type="match status" value="1"/>
</dbReference>
<evidence type="ECO:0000259" key="1">
    <source>
        <dbReference type="Pfam" id="PF00239"/>
    </source>
</evidence>
<dbReference type="InterPro" id="IPR006119">
    <property type="entry name" value="Resolv_N"/>
</dbReference>
<proteinExistence type="predicted"/>